<organism evidence="2 3">
    <name type="scientific">Monosporascus cannonballus</name>
    <dbReference type="NCBI Taxonomy" id="155416"/>
    <lineage>
        <taxon>Eukaryota</taxon>
        <taxon>Fungi</taxon>
        <taxon>Dikarya</taxon>
        <taxon>Ascomycota</taxon>
        <taxon>Pezizomycotina</taxon>
        <taxon>Sordariomycetes</taxon>
        <taxon>Xylariomycetidae</taxon>
        <taxon>Xylariales</taxon>
        <taxon>Xylariales incertae sedis</taxon>
        <taxon>Monosporascus</taxon>
    </lineage>
</organism>
<keyword evidence="3" id="KW-1185">Reference proteome</keyword>
<evidence type="ECO:0000256" key="1">
    <source>
        <dbReference type="SAM" id="MobiDB-lite"/>
    </source>
</evidence>
<evidence type="ECO:0000313" key="2">
    <source>
        <dbReference type="EMBL" id="RYO91592.1"/>
    </source>
</evidence>
<gene>
    <name evidence="2" type="ORF">DL762_002125</name>
</gene>
<accession>A0ABY0HEE8</accession>
<dbReference type="Proteomes" id="UP000294003">
    <property type="component" value="Unassembled WGS sequence"/>
</dbReference>
<sequence length="225" mass="24229">MSADDSKDIFLVQFVSVDSTGGTIRGKSSAGPVMNNSGVDAIDMRAIRGSHEPRDVPAAAEIRHGDPGAIAASASTSRTSRTRNPLMSAFDGPSDADPQMTPLTPMNTKTNTPAANPPVPPPPPMLQVFRDAAKAFHREHHTVRRVAMNSEGLMVTSVRVVWRDVGLGATDLLGSTPGAFERQLELVRRRGYVDHLRVCYSTSQRQSFAGKVLTTFTMGRAAQYP</sequence>
<reference evidence="2 3" key="1">
    <citation type="submission" date="2018-06" db="EMBL/GenBank/DDBJ databases">
        <title>Complete Genomes of Monosporascus.</title>
        <authorList>
            <person name="Robinson A.J."/>
            <person name="Natvig D.O."/>
        </authorList>
    </citation>
    <scope>NUCLEOTIDE SEQUENCE [LARGE SCALE GENOMIC DNA]</scope>
    <source>
        <strain evidence="2 3">CBS 609.92</strain>
    </source>
</reference>
<feature type="region of interest" description="Disordered" evidence="1">
    <location>
        <begin position="68"/>
        <end position="101"/>
    </location>
</feature>
<proteinExistence type="predicted"/>
<protein>
    <submittedName>
        <fullName evidence="2">Uncharacterized protein</fullName>
    </submittedName>
</protein>
<evidence type="ECO:0000313" key="3">
    <source>
        <dbReference type="Proteomes" id="UP000294003"/>
    </source>
</evidence>
<dbReference type="EMBL" id="QJNS01000039">
    <property type="protein sequence ID" value="RYO91592.1"/>
    <property type="molecule type" value="Genomic_DNA"/>
</dbReference>
<name>A0ABY0HEE8_9PEZI</name>
<comment type="caution">
    <text evidence="2">The sequence shown here is derived from an EMBL/GenBank/DDBJ whole genome shotgun (WGS) entry which is preliminary data.</text>
</comment>
<feature type="compositionally biased region" description="Low complexity" evidence="1">
    <location>
        <begin position="71"/>
        <end position="83"/>
    </location>
</feature>